<keyword evidence="1" id="KW-0472">Membrane</keyword>
<keyword evidence="1" id="KW-0812">Transmembrane</keyword>
<dbReference type="PANTHER" id="PTHR35899">
    <property type="entry name" value="PAPAIN FAMILY CYSTEINE PROTEASE DOMAIN CONTAINING PROTEIN"/>
    <property type="match status" value="1"/>
</dbReference>
<dbReference type="RefSeq" id="XP_068346682.1">
    <property type="nucleotide sequence ID" value="XM_068496225.1"/>
</dbReference>
<dbReference type="PANTHER" id="PTHR35899:SF1">
    <property type="entry name" value="PEPTIDASE C1A PAPAIN C-TERMINAL DOMAIN-CONTAINING PROTEIN"/>
    <property type="match status" value="1"/>
</dbReference>
<protein>
    <recommendedName>
        <fullName evidence="4">Peptidase C1A papain C-terminal domain-containing protein</fullName>
    </recommendedName>
</protein>
<gene>
    <name evidence="2" type="ORF">TRFO_11763</name>
</gene>
<dbReference type="EMBL" id="MLAK01001393">
    <property type="protein sequence ID" value="OHS93545.1"/>
    <property type="molecule type" value="Genomic_DNA"/>
</dbReference>
<comment type="caution">
    <text evidence="2">The sequence shown here is derived from an EMBL/GenBank/DDBJ whole genome shotgun (WGS) entry which is preliminary data.</text>
</comment>
<evidence type="ECO:0000256" key="1">
    <source>
        <dbReference type="SAM" id="Phobius"/>
    </source>
</evidence>
<dbReference type="InterPro" id="IPR000169">
    <property type="entry name" value="Pept_cys_AS"/>
</dbReference>
<evidence type="ECO:0000313" key="3">
    <source>
        <dbReference type="Proteomes" id="UP000179807"/>
    </source>
</evidence>
<keyword evidence="3" id="KW-1185">Reference proteome</keyword>
<accession>A0A1J4J490</accession>
<evidence type="ECO:0008006" key="4">
    <source>
        <dbReference type="Google" id="ProtNLM"/>
    </source>
</evidence>
<feature type="transmembrane region" description="Helical" evidence="1">
    <location>
        <begin position="24"/>
        <end position="47"/>
    </location>
</feature>
<dbReference type="InterPro" id="IPR038765">
    <property type="entry name" value="Papain-like_cys_pep_sf"/>
</dbReference>
<dbReference type="VEuPathDB" id="TrichDB:TRFO_11763"/>
<dbReference type="GeneID" id="94830929"/>
<dbReference type="InterPro" id="IPR025660">
    <property type="entry name" value="Pept_his_AS"/>
</dbReference>
<dbReference type="Gene3D" id="3.90.70.10">
    <property type="entry name" value="Cysteine proteinases"/>
    <property type="match status" value="1"/>
</dbReference>
<dbReference type="AlphaFoldDB" id="A0A1J4J490"/>
<dbReference type="Proteomes" id="UP000179807">
    <property type="component" value="Unassembled WGS sequence"/>
</dbReference>
<proteinExistence type="predicted"/>
<name>A0A1J4J490_9EUKA</name>
<reference evidence="2" key="1">
    <citation type="submission" date="2016-10" db="EMBL/GenBank/DDBJ databases">
        <authorList>
            <person name="Benchimol M."/>
            <person name="Almeida L.G."/>
            <person name="Vasconcelos A.T."/>
            <person name="Perreira-Neves A."/>
            <person name="Rosa I.A."/>
            <person name="Tasca T."/>
            <person name="Bogo M.R."/>
            <person name="de Souza W."/>
        </authorList>
    </citation>
    <scope>NUCLEOTIDE SEQUENCE [LARGE SCALE GENOMIC DNA]</scope>
    <source>
        <strain evidence="2">K</strain>
    </source>
</reference>
<dbReference type="PROSITE" id="PS00639">
    <property type="entry name" value="THIOL_PROTEASE_HIS"/>
    <property type="match status" value="1"/>
</dbReference>
<dbReference type="PROSITE" id="PS00139">
    <property type="entry name" value="THIOL_PROTEASE_CYS"/>
    <property type="match status" value="1"/>
</dbReference>
<organism evidence="2 3">
    <name type="scientific">Tritrichomonas foetus</name>
    <dbReference type="NCBI Taxonomy" id="1144522"/>
    <lineage>
        <taxon>Eukaryota</taxon>
        <taxon>Metamonada</taxon>
        <taxon>Parabasalia</taxon>
        <taxon>Tritrichomonadida</taxon>
        <taxon>Tritrichomonadidae</taxon>
        <taxon>Tritrichomonas</taxon>
    </lineage>
</organism>
<evidence type="ECO:0000313" key="2">
    <source>
        <dbReference type="EMBL" id="OHS93545.1"/>
    </source>
</evidence>
<dbReference type="OrthoDB" id="24976at2759"/>
<dbReference type="CDD" id="cd02619">
    <property type="entry name" value="Peptidase_C1"/>
    <property type="match status" value="1"/>
</dbReference>
<keyword evidence="1" id="KW-1133">Transmembrane helix</keyword>
<sequence>MSYVDPSPSSKEEGQQCCNGLNKILVIVTLLVLCLCLSVPILSTSIMTQKELDKPRKETVVDRIISKIISNTKLVTLPTRYNVPDRYLLPPSDQASRGVCWAFATIFLLESQYRANGIEKGFLNSTEYVTFSKQAYAKYLFDKCLNNKDVSPCMHGGFGLEKRTTDDHKIDSIIYFLRGFPELANAIFPESLCEYKTTPDGEDICDPIEPANIEKTIKENPIEFSIKSFEAATNIQGAKRLLLEKQRPIGLGTPIPDYMFYAPCDSSNYSEWDDCKQKTTKCPAGFTSEYCHAVMVDSRIRDGTFVYLNDFSRVVYAGGHAVNIVGYNDDWVHKARVVSEKSMSELKGGFIIHNSWRAPGHSVEYLMGRMSEENEAVICPNHLSPMNWIPASYDCLVQNNGDYTKCGTEFQRVRGKGLTNQTDLLKCINTKYCDSNRNYVLGQINSKVYAEPLFNGLDRVQIISWPKDSTSVDNIKVDYIDYLPFWALKLIFEPVNVVENDPIQCGYWMYPYETTNIVNRKTWSLIDTFHVIDIEFEFPDSSYAANKIEGKSYKLIEESTHNFTRTEFDGPLPYQYVY</sequence>
<dbReference type="SUPFAM" id="SSF54001">
    <property type="entry name" value="Cysteine proteinases"/>
    <property type="match status" value="1"/>
</dbReference>